<dbReference type="Gene3D" id="1.10.600.10">
    <property type="entry name" value="Farnesyl Diphosphate Synthase"/>
    <property type="match status" value="1"/>
</dbReference>
<comment type="caution">
    <text evidence="2">The sequence shown here is derived from an EMBL/GenBank/DDBJ whole genome shotgun (WGS) entry which is preliminary data.</text>
</comment>
<protein>
    <recommendedName>
        <fullName evidence="4">Polyprenyl synthetase</fullName>
    </recommendedName>
</protein>
<evidence type="ECO:0008006" key="4">
    <source>
        <dbReference type="Google" id="ProtNLM"/>
    </source>
</evidence>
<organism evidence="2 3">
    <name type="scientific">Natrialba taiwanensis DSM 12281</name>
    <dbReference type="NCBI Taxonomy" id="1230458"/>
    <lineage>
        <taxon>Archaea</taxon>
        <taxon>Methanobacteriati</taxon>
        <taxon>Methanobacteriota</taxon>
        <taxon>Stenosarchaea group</taxon>
        <taxon>Halobacteria</taxon>
        <taxon>Halobacteriales</taxon>
        <taxon>Natrialbaceae</taxon>
        <taxon>Natrialba</taxon>
    </lineage>
</organism>
<evidence type="ECO:0000313" key="2">
    <source>
        <dbReference type="EMBL" id="ELY95423.1"/>
    </source>
</evidence>
<dbReference type="InterPro" id="IPR008949">
    <property type="entry name" value="Isoprenoid_synthase_dom_sf"/>
</dbReference>
<reference evidence="2 3" key="1">
    <citation type="journal article" date="2014" name="PLoS Genet.">
        <title>Phylogenetically driven sequencing of extremely halophilic archaea reveals strategies for static and dynamic osmo-response.</title>
        <authorList>
            <person name="Becker E.A."/>
            <person name="Seitzer P.M."/>
            <person name="Tritt A."/>
            <person name="Larsen D."/>
            <person name="Krusor M."/>
            <person name="Yao A.I."/>
            <person name="Wu D."/>
            <person name="Madern D."/>
            <person name="Eisen J.A."/>
            <person name="Darling A.E."/>
            <person name="Facciotti M.T."/>
        </authorList>
    </citation>
    <scope>NUCLEOTIDE SEQUENCE [LARGE SCALE GENOMIC DNA]</scope>
    <source>
        <strain evidence="2 3">DSM 12281</strain>
    </source>
</reference>
<gene>
    <name evidence="2" type="ORF">C484_04010</name>
</gene>
<proteinExistence type="predicted"/>
<name>M0ADJ7_9EURY</name>
<keyword evidence="3" id="KW-1185">Reference proteome</keyword>
<feature type="compositionally biased region" description="Polar residues" evidence="1">
    <location>
        <begin position="15"/>
        <end position="27"/>
    </location>
</feature>
<dbReference type="Proteomes" id="UP000011648">
    <property type="component" value="Unassembled WGS sequence"/>
</dbReference>
<evidence type="ECO:0000313" key="3">
    <source>
        <dbReference type="Proteomes" id="UP000011648"/>
    </source>
</evidence>
<dbReference type="Pfam" id="PF19086">
    <property type="entry name" value="Terpene_syn_C_2"/>
    <property type="match status" value="1"/>
</dbReference>
<dbReference type="PATRIC" id="fig|1230458.4.peg.808"/>
<evidence type="ECO:0000256" key="1">
    <source>
        <dbReference type="SAM" id="MobiDB-lite"/>
    </source>
</evidence>
<dbReference type="SUPFAM" id="SSF48576">
    <property type="entry name" value="Terpenoid synthases"/>
    <property type="match status" value="1"/>
</dbReference>
<sequence length="373" mass="42426">MDTGSERRTKRQKHNQFTGILSGNTMGDQDGERYTAAIGTKPDRDDDHEFPTLDIETDPIDVARQSLPDSLSELLERYDDVVADRDQAQWDWLYNAFPAFRLSCVDTDRTRQVRIAKLLSTLFITVADDVAERHGDRETFAELANVPFDHQHADPSHPAVDGKIVRFGIDVWNCFRRLYDDSPRAHEFSEQLRFDVRQVLAAIEYSALANHSPELVSEHELWRYDAYNMMVFVHADTDLANAPTFDVQELSSLRQALDRTQRMARIGNWLATWKRELGEGDYSSGVVVRAVETNVVPATELRALGTDPNPDALRAVVRAIESSTVEEYFLDQWRVECADAARFEKSLESVDLAGYLDGFETILRSHIATRNAT</sequence>
<accession>M0ADJ7</accession>
<feature type="region of interest" description="Disordered" evidence="1">
    <location>
        <begin position="1"/>
        <end position="46"/>
    </location>
</feature>
<dbReference type="EMBL" id="AOIL01000013">
    <property type="protein sequence ID" value="ELY95423.1"/>
    <property type="molecule type" value="Genomic_DNA"/>
</dbReference>
<dbReference type="AlphaFoldDB" id="M0ADJ7"/>